<reference evidence="1" key="1">
    <citation type="submission" date="2020-04" db="EMBL/GenBank/DDBJ databases">
        <authorList>
            <person name="Chiriac C."/>
            <person name="Salcher M."/>
            <person name="Ghai R."/>
            <person name="Kavagutti S V."/>
        </authorList>
    </citation>
    <scope>NUCLEOTIDE SEQUENCE</scope>
</reference>
<dbReference type="EMBL" id="LR796575">
    <property type="protein sequence ID" value="CAB4152399.1"/>
    <property type="molecule type" value="Genomic_DNA"/>
</dbReference>
<accession>A0A6J5N9U7</accession>
<dbReference type="SUPFAM" id="SSF53756">
    <property type="entry name" value="UDP-Glycosyltransferase/glycogen phosphorylase"/>
    <property type="match status" value="1"/>
</dbReference>
<gene>
    <name evidence="1" type="ORF">UFOVP617_13</name>
</gene>
<sequence length="336" mass="39099">MRILVITQQNSGVGYHRLMLPIYYMQKEFAFFTDTINDEILKENYDLVVINRYIPNCHLDDLLAYREKYGFKIIIDIDDYWHLDPWHILYNQYDPFPIIEHLKIADHVTCTNGILRTEVSKYNKNVSILPNALPYGKDQFTDLHTPGEKIRLVYTGSITHEKDVALLRNPFKKVLGDKFLSDQLHFTLCGYDPANDYSKMVWHKMISDFTVGLKLPGNVKMSLPIMEYMNFYNEADVSIVPLVESKFNGMKSNLKVLEAAAKKIPVIVSNVDPYKGCSYAIKVSNQTDWYKSIKKIATDAIYRKEMGEANHEWCANNFHLDKINILRKQLYDSLCQ</sequence>
<name>A0A6J5N9U7_9CAUD</name>
<organism evidence="1">
    <name type="scientific">uncultured Caudovirales phage</name>
    <dbReference type="NCBI Taxonomy" id="2100421"/>
    <lineage>
        <taxon>Viruses</taxon>
        <taxon>Duplodnaviria</taxon>
        <taxon>Heunggongvirae</taxon>
        <taxon>Uroviricota</taxon>
        <taxon>Caudoviricetes</taxon>
        <taxon>Peduoviridae</taxon>
        <taxon>Maltschvirus</taxon>
        <taxon>Maltschvirus maltsch</taxon>
    </lineage>
</organism>
<dbReference type="Gene3D" id="3.40.50.2000">
    <property type="entry name" value="Glycogen Phosphorylase B"/>
    <property type="match status" value="2"/>
</dbReference>
<keyword evidence="1" id="KW-0808">Transferase</keyword>
<protein>
    <submittedName>
        <fullName evidence="1">Glycosyl transferases group 1</fullName>
    </submittedName>
</protein>
<dbReference type="GO" id="GO:0016740">
    <property type="term" value="F:transferase activity"/>
    <property type="evidence" value="ECO:0007669"/>
    <property type="project" value="UniProtKB-KW"/>
</dbReference>
<evidence type="ECO:0000313" key="1">
    <source>
        <dbReference type="EMBL" id="CAB4152399.1"/>
    </source>
</evidence>
<dbReference type="Pfam" id="PF13692">
    <property type="entry name" value="Glyco_trans_1_4"/>
    <property type="match status" value="1"/>
</dbReference>
<proteinExistence type="predicted"/>